<feature type="binding site" evidence="1">
    <location>
        <position position="341"/>
    </location>
    <ligand>
        <name>Mn(2+)</name>
        <dbReference type="ChEBI" id="CHEBI:29035"/>
        <label>2</label>
    </ligand>
</feature>
<gene>
    <name evidence="3" type="primary">yxeP_1</name>
    <name evidence="3" type="ORF">BN1050_01792</name>
</gene>
<feature type="binding site" evidence="1">
    <location>
        <position position="122"/>
    </location>
    <ligand>
        <name>Mn(2+)</name>
        <dbReference type="ChEBI" id="CHEBI:29035"/>
        <label>2</label>
    </ligand>
</feature>
<dbReference type="GO" id="GO:0016787">
    <property type="term" value="F:hydrolase activity"/>
    <property type="evidence" value="ECO:0007669"/>
    <property type="project" value="UniProtKB-KW"/>
</dbReference>
<dbReference type="InterPro" id="IPR011650">
    <property type="entry name" value="Peptidase_M20_dimer"/>
</dbReference>
<comment type="cofactor">
    <cofactor evidence="1">
        <name>Mn(2+)</name>
        <dbReference type="ChEBI" id="CHEBI:29035"/>
    </cofactor>
    <text evidence="1">The Mn(2+) ion enhances activity.</text>
</comment>
<accession>A0A078MCW2</accession>
<protein>
    <submittedName>
        <fullName evidence="3">Putative hydrolase YxeP</fullName>
    </submittedName>
</protein>
<sequence>MDIQQRNKEILSWFNHFHANAEISWQEFNTTKTLASFFEAQGIIHYTFEDVTGVIAEIGEGEEVIAVRADIDALWQEVDGVMQANHSCGHDANISMVLGAMLELRDMPLQKRIRFIFQPAEETGGGALAMVERGVMQDVTHLFGVHLRPQDELPLGKIAPAIYHGAGAFLQGTIKGADAHGARPHQGKNAIDVLVAIHMLTKTVYINPAETYSVKVTKMVADGGSVNIIPGAAQFSLDVRAQKNEVLDQLIAKLEHGLQSIQAQYEIDMSWDWDDITPGAEVAEESLQLAAAAITETFGEEVLAPAIVTPGSDDFHFYTIKCPHVKAAMIAIGANLTPGLHHPQMTFDHHALFDGATAVAATLRKAATIKQLETVN</sequence>
<dbReference type="Gene3D" id="3.40.630.10">
    <property type="entry name" value="Zn peptidases"/>
    <property type="match status" value="1"/>
</dbReference>
<dbReference type="Gene3D" id="3.30.70.360">
    <property type="match status" value="1"/>
</dbReference>
<name>A0A078MCW2_9BACL</name>
<evidence type="ECO:0000256" key="1">
    <source>
        <dbReference type="PIRSR" id="PIRSR005962-1"/>
    </source>
</evidence>
<feature type="binding site" evidence="1">
    <location>
        <position position="88"/>
    </location>
    <ligand>
        <name>Mn(2+)</name>
        <dbReference type="ChEBI" id="CHEBI:29035"/>
        <label>2</label>
    </ligand>
</feature>
<feature type="binding site" evidence="1">
    <location>
        <position position="146"/>
    </location>
    <ligand>
        <name>Mn(2+)</name>
        <dbReference type="ChEBI" id="CHEBI:29035"/>
        <label>2</label>
    </ligand>
</feature>
<dbReference type="NCBIfam" id="TIGR01891">
    <property type="entry name" value="amidohydrolases"/>
    <property type="match status" value="1"/>
</dbReference>
<reference evidence="3" key="1">
    <citation type="submission" date="2014-07" db="EMBL/GenBank/DDBJ databases">
        <authorList>
            <person name="Urmite Genomes Urmite Genomes"/>
        </authorList>
    </citation>
    <scope>NUCLEOTIDE SEQUENCE</scope>
    <source>
        <strain evidence="3">13S34_air</strain>
    </source>
</reference>
<dbReference type="AlphaFoldDB" id="A0A078MCW2"/>
<feature type="binding site" evidence="1">
    <location>
        <position position="90"/>
    </location>
    <ligand>
        <name>Mn(2+)</name>
        <dbReference type="ChEBI" id="CHEBI:29035"/>
        <label>2</label>
    </ligand>
</feature>
<dbReference type="InterPro" id="IPR036264">
    <property type="entry name" value="Bact_exopeptidase_dim_dom"/>
</dbReference>
<dbReference type="HOGENOM" id="CLU_023257_0_1_9"/>
<keyword evidence="1" id="KW-0479">Metal-binding</keyword>
<dbReference type="Pfam" id="PF07687">
    <property type="entry name" value="M20_dimer"/>
    <property type="match status" value="1"/>
</dbReference>
<dbReference type="SUPFAM" id="SSF55031">
    <property type="entry name" value="Bacterial exopeptidase dimerisation domain"/>
    <property type="match status" value="1"/>
</dbReference>
<dbReference type="PANTHER" id="PTHR11014:SF122">
    <property type="entry name" value="AMIDOHYDROLASE AMHX"/>
    <property type="match status" value="1"/>
</dbReference>
<evidence type="ECO:0000313" key="3">
    <source>
        <dbReference type="EMBL" id="CEA04049.1"/>
    </source>
</evidence>
<dbReference type="Pfam" id="PF01546">
    <property type="entry name" value="Peptidase_M20"/>
    <property type="match status" value="1"/>
</dbReference>
<feature type="domain" description="Peptidase M20 dimerisation" evidence="2">
    <location>
        <begin position="173"/>
        <end position="265"/>
    </location>
</feature>
<dbReference type="GO" id="GO:0046872">
    <property type="term" value="F:metal ion binding"/>
    <property type="evidence" value="ECO:0007669"/>
    <property type="project" value="UniProtKB-KW"/>
</dbReference>
<keyword evidence="3" id="KW-0378">Hydrolase</keyword>
<proteinExistence type="predicted"/>
<dbReference type="SUPFAM" id="SSF53187">
    <property type="entry name" value="Zn-dependent exopeptidases"/>
    <property type="match status" value="1"/>
</dbReference>
<dbReference type="InterPro" id="IPR017439">
    <property type="entry name" value="Amidohydrolase"/>
</dbReference>
<keyword evidence="1" id="KW-0464">Manganese</keyword>
<evidence type="ECO:0000259" key="2">
    <source>
        <dbReference type="Pfam" id="PF07687"/>
    </source>
</evidence>
<dbReference type="PIRSF" id="PIRSF005962">
    <property type="entry name" value="Pept_M20D_amidohydro"/>
    <property type="match status" value="1"/>
</dbReference>
<dbReference type="EMBL" id="LN483075">
    <property type="protein sequence ID" value="CEA04049.1"/>
    <property type="molecule type" value="Genomic_DNA"/>
</dbReference>
<organism evidence="3">
    <name type="scientific">Metalysinibacillus saudimassiliensis</name>
    <dbReference type="NCBI Taxonomy" id="1461583"/>
    <lineage>
        <taxon>Bacteria</taxon>
        <taxon>Bacillati</taxon>
        <taxon>Bacillota</taxon>
        <taxon>Bacilli</taxon>
        <taxon>Bacillales</taxon>
        <taxon>Caryophanaceae</taxon>
        <taxon>Metalysinibacillus</taxon>
    </lineage>
</organism>
<dbReference type="PATRIC" id="fig|1461583.4.peg.1718"/>
<dbReference type="PANTHER" id="PTHR11014">
    <property type="entry name" value="PEPTIDASE M20 FAMILY MEMBER"/>
    <property type="match status" value="1"/>
</dbReference>
<dbReference type="InterPro" id="IPR002933">
    <property type="entry name" value="Peptidase_M20"/>
</dbReference>